<keyword evidence="7" id="KW-1185">Reference proteome</keyword>
<dbReference type="Gene3D" id="3.40.50.1820">
    <property type="entry name" value="alpha/beta hydrolase"/>
    <property type="match status" value="1"/>
</dbReference>
<evidence type="ECO:0000256" key="4">
    <source>
        <dbReference type="SAM" id="Phobius"/>
    </source>
</evidence>
<keyword evidence="1 6" id="KW-0378">Hydrolase</keyword>
<proteinExistence type="inferred from homology"/>
<evidence type="ECO:0000259" key="5">
    <source>
        <dbReference type="Pfam" id="PF00561"/>
    </source>
</evidence>
<dbReference type="PRINTS" id="PR00412">
    <property type="entry name" value="EPOXHYDRLASE"/>
</dbReference>
<feature type="domain" description="AB hydrolase-1" evidence="5">
    <location>
        <begin position="100"/>
        <end position="248"/>
    </location>
</feature>
<dbReference type="InterPro" id="IPR029058">
    <property type="entry name" value="AB_hydrolase_fold"/>
</dbReference>
<feature type="transmembrane region" description="Helical" evidence="4">
    <location>
        <begin position="15"/>
        <end position="39"/>
    </location>
</feature>
<keyword evidence="4" id="KW-0812">Transmembrane</keyword>
<evidence type="ECO:0000256" key="2">
    <source>
        <dbReference type="ARBA" id="ARBA00038334"/>
    </source>
</evidence>
<dbReference type="GO" id="GO:0016787">
    <property type="term" value="F:hydrolase activity"/>
    <property type="evidence" value="ECO:0007669"/>
    <property type="project" value="UniProtKB-KW"/>
</dbReference>
<comment type="similarity">
    <text evidence="2">Belongs to the AB hydrolase superfamily. Epoxide hydrolase family.</text>
</comment>
<protein>
    <submittedName>
        <fullName evidence="6">Alpha/beta-hydrolase</fullName>
    </submittedName>
</protein>
<dbReference type="InterPro" id="IPR000073">
    <property type="entry name" value="AB_hydrolase_1"/>
</dbReference>
<evidence type="ECO:0000256" key="1">
    <source>
        <dbReference type="ARBA" id="ARBA00022801"/>
    </source>
</evidence>
<dbReference type="InterPro" id="IPR000639">
    <property type="entry name" value="Epox_hydrolase-like"/>
</dbReference>
<keyword evidence="4" id="KW-0472">Membrane</keyword>
<evidence type="ECO:0000313" key="7">
    <source>
        <dbReference type="Proteomes" id="UP000800092"/>
    </source>
</evidence>
<accession>A0A6A6GZI8</accession>
<dbReference type="Proteomes" id="UP000800092">
    <property type="component" value="Unassembled WGS sequence"/>
</dbReference>
<feature type="region of interest" description="Disordered" evidence="3">
    <location>
        <begin position="300"/>
        <end position="319"/>
    </location>
</feature>
<dbReference type="AlphaFoldDB" id="A0A6A6GZI8"/>
<reference evidence="6" key="1">
    <citation type="journal article" date="2020" name="Stud. Mycol.">
        <title>101 Dothideomycetes genomes: a test case for predicting lifestyles and emergence of pathogens.</title>
        <authorList>
            <person name="Haridas S."/>
            <person name="Albert R."/>
            <person name="Binder M."/>
            <person name="Bloem J."/>
            <person name="Labutti K."/>
            <person name="Salamov A."/>
            <person name="Andreopoulos B."/>
            <person name="Baker S."/>
            <person name="Barry K."/>
            <person name="Bills G."/>
            <person name="Bluhm B."/>
            <person name="Cannon C."/>
            <person name="Castanera R."/>
            <person name="Culley D."/>
            <person name="Daum C."/>
            <person name="Ezra D."/>
            <person name="Gonzalez J."/>
            <person name="Henrissat B."/>
            <person name="Kuo A."/>
            <person name="Liang C."/>
            <person name="Lipzen A."/>
            <person name="Lutzoni F."/>
            <person name="Magnuson J."/>
            <person name="Mondo S."/>
            <person name="Nolan M."/>
            <person name="Ohm R."/>
            <person name="Pangilinan J."/>
            <person name="Park H.-J."/>
            <person name="Ramirez L."/>
            <person name="Alfaro M."/>
            <person name="Sun H."/>
            <person name="Tritt A."/>
            <person name="Yoshinaga Y."/>
            <person name="Zwiers L.-H."/>
            <person name="Turgeon B."/>
            <person name="Goodwin S."/>
            <person name="Spatafora J."/>
            <person name="Crous P."/>
            <person name="Grigoriev I."/>
        </authorList>
    </citation>
    <scope>NUCLEOTIDE SEQUENCE</scope>
    <source>
        <strain evidence="6">Tuck. ex Michener</strain>
    </source>
</reference>
<dbReference type="Pfam" id="PF00561">
    <property type="entry name" value="Abhydrolase_1"/>
    <property type="match status" value="1"/>
</dbReference>
<dbReference type="SUPFAM" id="SSF53474">
    <property type="entry name" value="alpha/beta-Hydrolases"/>
    <property type="match status" value="1"/>
</dbReference>
<gene>
    <name evidence="6" type="ORF">EV356DRAFT_452810</name>
</gene>
<keyword evidence="4" id="KW-1133">Transmembrane helix</keyword>
<evidence type="ECO:0000256" key="3">
    <source>
        <dbReference type="SAM" id="MobiDB-lite"/>
    </source>
</evidence>
<name>A0A6A6GZI8_VIRVR</name>
<dbReference type="PANTHER" id="PTHR43329">
    <property type="entry name" value="EPOXIDE HYDROLASE"/>
    <property type="match status" value="1"/>
</dbReference>
<dbReference type="OrthoDB" id="6431331at2759"/>
<dbReference type="EMBL" id="ML991833">
    <property type="protein sequence ID" value="KAF2230978.1"/>
    <property type="molecule type" value="Genomic_DNA"/>
</dbReference>
<organism evidence="6 7">
    <name type="scientific">Viridothelium virens</name>
    <name type="common">Speckled blister lichen</name>
    <name type="synonym">Trypethelium virens</name>
    <dbReference type="NCBI Taxonomy" id="1048519"/>
    <lineage>
        <taxon>Eukaryota</taxon>
        <taxon>Fungi</taxon>
        <taxon>Dikarya</taxon>
        <taxon>Ascomycota</taxon>
        <taxon>Pezizomycotina</taxon>
        <taxon>Dothideomycetes</taxon>
        <taxon>Dothideomycetes incertae sedis</taxon>
        <taxon>Trypetheliales</taxon>
        <taxon>Trypetheliaceae</taxon>
        <taxon>Viridothelium</taxon>
    </lineage>
</organism>
<evidence type="ECO:0000313" key="6">
    <source>
        <dbReference type="EMBL" id="KAF2230978.1"/>
    </source>
</evidence>
<sequence>MAGSPKLSPRSAWDFFALVWGILCLIGNFAIIVFDGSFFTRRSKKAARNLETAQEDLWNLASVKYGYHRFFELENGVKLHYVERCSPDDTSQPDETPRNLVILLHGFPDSWALWKDHLQLPRDAPRAWLIALDLPGHGGSDNLKSYDPNVFLETMVEFIIAMRDKYLEEAHTQNKVVIVGHDWGAAIALRLAAEAHQLADRFIVSNTVLLGLARANITDRCSSALKMTKTWLHRLSASLRTTLFDCRLLSTAFRTLVPVLHQLLLSHYIFIFQLPHPLPTLYGRLGNFWFLRQAHSHASPSSSSSSSSPPIQHQTTSTSASASASASAFASSLGPSPTNCTTQTPTHATYGASVLARAQRPDGGFPEKIRLYREGLLARRWSRSLHTLAALQNLEEAALTDGDDNGRSSVGGADGPEGAVKAPCTVVWGAKDAALDRRICLEGMGAYLGVKGSQVVLLPEAGHWAVTEREGKAVVTACLLWSLQGEEDDLRGRVQALGTNMKFLVDK</sequence>